<evidence type="ECO:0000313" key="16">
    <source>
        <dbReference type="Proteomes" id="UP000293719"/>
    </source>
</evidence>
<feature type="transmembrane region" description="Helical" evidence="13">
    <location>
        <begin position="166"/>
        <end position="187"/>
    </location>
</feature>
<dbReference type="InterPro" id="IPR001915">
    <property type="entry name" value="Peptidase_M48"/>
</dbReference>
<protein>
    <submittedName>
        <fullName evidence="15">Peptidase M48 Ste24p</fullName>
    </submittedName>
</protein>
<dbReference type="CDD" id="cd07339">
    <property type="entry name" value="M48B_HtpX_like"/>
    <property type="match status" value="1"/>
</dbReference>
<evidence type="ECO:0000256" key="5">
    <source>
        <dbReference type="ARBA" id="ARBA00022723"/>
    </source>
</evidence>
<evidence type="ECO:0000256" key="7">
    <source>
        <dbReference type="ARBA" id="ARBA00022833"/>
    </source>
</evidence>
<dbReference type="OrthoDB" id="15218at2"/>
<organism evidence="15 16">
    <name type="scientific">Roseitalea porphyridii</name>
    <dbReference type="NCBI Taxonomy" id="1852022"/>
    <lineage>
        <taxon>Bacteria</taxon>
        <taxon>Pseudomonadati</taxon>
        <taxon>Pseudomonadota</taxon>
        <taxon>Alphaproteobacteria</taxon>
        <taxon>Hyphomicrobiales</taxon>
        <taxon>Ahrensiaceae</taxon>
        <taxon>Roseitalea</taxon>
    </lineage>
</organism>
<keyword evidence="16" id="KW-1185">Reference proteome</keyword>
<dbReference type="GO" id="GO:0046872">
    <property type="term" value="F:metal ion binding"/>
    <property type="evidence" value="ECO:0007669"/>
    <property type="project" value="UniProtKB-KW"/>
</dbReference>
<dbReference type="Proteomes" id="UP000293719">
    <property type="component" value="Chromosome"/>
</dbReference>
<keyword evidence="7 11" id="KW-0862">Zinc</keyword>
<feature type="transmembrane region" description="Helical" evidence="13">
    <location>
        <begin position="48"/>
        <end position="65"/>
    </location>
</feature>
<dbReference type="GO" id="GO:0005886">
    <property type="term" value="C:plasma membrane"/>
    <property type="evidence" value="ECO:0007669"/>
    <property type="project" value="UniProtKB-SubCell"/>
</dbReference>
<evidence type="ECO:0000313" key="15">
    <source>
        <dbReference type="EMBL" id="QBK29352.1"/>
    </source>
</evidence>
<comment type="cofactor">
    <cofactor evidence="11">
        <name>Zn(2+)</name>
        <dbReference type="ChEBI" id="CHEBI:29105"/>
    </cofactor>
    <text evidence="11">Binds 1 zinc ion per subunit.</text>
</comment>
<feature type="transmembrane region" description="Helical" evidence="13">
    <location>
        <begin position="193"/>
        <end position="215"/>
    </location>
</feature>
<keyword evidence="5" id="KW-0479">Metal-binding</keyword>
<dbReference type="Pfam" id="PF01435">
    <property type="entry name" value="Peptidase_M48"/>
    <property type="match status" value="1"/>
</dbReference>
<reference evidence="15 16" key="1">
    <citation type="journal article" date="2017" name="Int. J. Syst. Evol. Microbiol.">
        <title>Roseitalea porphyridii gen. nov., sp. nov., isolated from a red alga, and reclassification of Hoeflea suaedae Chung et al. 2013 as Pseudohoeflea suaedae gen. nov., comb. nov.</title>
        <authorList>
            <person name="Hyeon J.W."/>
            <person name="Jeong S.E."/>
            <person name="Baek K."/>
            <person name="Jeon C.O."/>
        </authorList>
    </citation>
    <scope>NUCLEOTIDE SEQUENCE [LARGE SCALE GENOMIC DNA]</scope>
    <source>
        <strain evidence="15 16">MA7-20</strain>
    </source>
</reference>
<dbReference type="Gene3D" id="3.30.2010.10">
    <property type="entry name" value="Metalloproteases ('zincins'), catalytic domain"/>
    <property type="match status" value="1"/>
</dbReference>
<evidence type="ECO:0000256" key="12">
    <source>
        <dbReference type="SAM" id="MobiDB-lite"/>
    </source>
</evidence>
<keyword evidence="2" id="KW-1003">Cell membrane</keyword>
<dbReference type="GeneID" id="90765922"/>
<comment type="subcellular location">
    <subcellularLocation>
        <location evidence="1">Cell membrane</location>
        <topology evidence="1">Multi-pass membrane protein</topology>
    </subcellularLocation>
</comment>
<dbReference type="GO" id="GO:0006508">
    <property type="term" value="P:proteolysis"/>
    <property type="evidence" value="ECO:0007669"/>
    <property type="project" value="UniProtKB-KW"/>
</dbReference>
<feature type="domain" description="Peptidase M48" evidence="14">
    <location>
        <begin position="89"/>
        <end position="283"/>
    </location>
</feature>
<keyword evidence="9 11" id="KW-0482">Metalloprotease</keyword>
<keyword evidence="10 13" id="KW-0472">Membrane</keyword>
<dbReference type="EMBL" id="CP036532">
    <property type="protein sequence ID" value="QBK29352.1"/>
    <property type="molecule type" value="Genomic_DNA"/>
</dbReference>
<gene>
    <name evidence="15" type="ORF">E0E05_01325</name>
</gene>
<keyword evidence="3 11" id="KW-0645">Protease</keyword>
<keyword evidence="6 11" id="KW-0378">Hydrolase</keyword>
<dbReference type="KEGG" id="rpod:E0E05_01325"/>
<sequence>MAFAFFEHTHAIHRRHRALNRLHTLLLVGGSLALLAVTAWAIAGGVGVIYALIFGGISLIAARRVSPSMVLRMYKAREVGPNRFPVGYRLVKDLAQRAGLDRAPTLYVVPSRMMNAFAVGRPDRSAIAVTDALVRGMTTRELAGILAHEMTHIRNDDIKVMSLADVVSRLTSTLSTVGIIAVLFNLSGFFPTVPWLGILAMIGAPTIGALLQLALSRTREFDADYGAAMLTGDPDGLSSALAKLEAVHRRRLEAMMLPTGRMAEPSMLRSHPPTDERIERLQALKPTMVAPTVPTNRPARLVPDRIGSSPVPKIPRRTSRREEELLRDWFSFAASRPHVAPVADGPDADRPCCADPLHPPQGDGPRIRIGRGGVWW</sequence>
<dbReference type="PANTHER" id="PTHR43221:SF1">
    <property type="entry name" value="PROTEASE HTPX"/>
    <property type="match status" value="1"/>
</dbReference>
<evidence type="ECO:0000256" key="1">
    <source>
        <dbReference type="ARBA" id="ARBA00004651"/>
    </source>
</evidence>
<proteinExistence type="inferred from homology"/>
<evidence type="ECO:0000256" key="11">
    <source>
        <dbReference type="RuleBase" id="RU003983"/>
    </source>
</evidence>
<dbReference type="PANTHER" id="PTHR43221">
    <property type="entry name" value="PROTEASE HTPX"/>
    <property type="match status" value="1"/>
</dbReference>
<dbReference type="InterPro" id="IPR050083">
    <property type="entry name" value="HtpX_protease"/>
</dbReference>
<evidence type="ECO:0000256" key="9">
    <source>
        <dbReference type="ARBA" id="ARBA00023049"/>
    </source>
</evidence>
<feature type="transmembrane region" description="Helical" evidence="13">
    <location>
        <begin position="22"/>
        <end position="42"/>
    </location>
</feature>
<evidence type="ECO:0000256" key="13">
    <source>
        <dbReference type="SAM" id="Phobius"/>
    </source>
</evidence>
<evidence type="ECO:0000259" key="14">
    <source>
        <dbReference type="Pfam" id="PF01435"/>
    </source>
</evidence>
<feature type="region of interest" description="Disordered" evidence="12">
    <location>
        <begin position="291"/>
        <end position="319"/>
    </location>
</feature>
<evidence type="ECO:0000256" key="10">
    <source>
        <dbReference type="ARBA" id="ARBA00023136"/>
    </source>
</evidence>
<dbReference type="GO" id="GO:0004222">
    <property type="term" value="F:metalloendopeptidase activity"/>
    <property type="evidence" value="ECO:0007669"/>
    <property type="project" value="InterPro"/>
</dbReference>
<evidence type="ECO:0000256" key="2">
    <source>
        <dbReference type="ARBA" id="ARBA00022475"/>
    </source>
</evidence>
<evidence type="ECO:0000256" key="8">
    <source>
        <dbReference type="ARBA" id="ARBA00022989"/>
    </source>
</evidence>
<dbReference type="RefSeq" id="WP_131615053.1">
    <property type="nucleotide sequence ID" value="NZ_CP036532.1"/>
</dbReference>
<evidence type="ECO:0000256" key="4">
    <source>
        <dbReference type="ARBA" id="ARBA00022692"/>
    </source>
</evidence>
<evidence type="ECO:0000256" key="6">
    <source>
        <dbReference type="ARBA" id="ARBA00022801"/>
    </source>
</evidence>
<dbReference type="AlphaFoldDB" id="A0A4P6UW79"/>
<accession>A0A4P6UW79</accession>
<name>A0A4P6UW79_9HYPH</name>
<keyword evidence="4 13" id="KW-0812">Transmembrane</keyword>
<keyword evidence="8 13" id="KW-1133">Transmembrane helix</keyword>
<evidence type="ECO:0000256" key="3">
    <source>
        <dbReference type="ARBA" id="ARBA00022670"/>
    </source>
</evidence>
<comment type="similarity">
    <text evidence="11">Belongs to the peptidase M48 family.</text>
</comment>